<evidence type="ECO:0000256" key="2">
    <source>
        <dbReference type="ARBA" id="ARBA00006727"/>
    </source>
</evidence>
<keyword evidence="7" id="KW-1185">Reference proteome</keyword>
<keyword evidence="4" id="KW-1133">Transmembrane helix</keyword>
<dbReference type="PANTHER" id="PTHR11360:SF177">
    <property type="entry name" value="RIBOFLAVIN TRANSPORTER MCH5"/>
    <property type="match status" value="1"/>
</dbReference>
<feature type="transmembrane region" description="Helical" evidence="4">
    <location>
        <begin position="409"/>
        <end position="432"/>
    </location>
</feature>
<dbReference type="PROSITE" id="PS50850">
    <property type="entry name" value="MFS"/>
    <property type="match status" value="1"/>
</dbReference>
<gene>
    <name evidence="6" type="ORF">I316_01740</name>
</gene>
<keyword evidence="4" id="KW-0812">Transmembrane</keyword>
<feature type="transmembrane region" description="Helical" evidence="4">
    <location>
        <begin position="379"/>
        <end position="397"/>
    </location>
</feature>
<dbReference type="Proteomes" id="UP000092666">
    <property type="component" value="Unassembled WGS sequence"/>
</dbReference>
<feature type="region of interest" description="Disordered" evidence="3">
    <location>
        <begin position="68"/>
        <end position="115"/>
    </location>
</feature>
<feature type="transmembrane region" description="Helical" evidence="4">
    <location>
        <begin position="438"/>
        <end position="465"/>
    </location>
</feature>
<feature type="transmembrane region" description="Helical" evidence="4">
    <location>
        <begin position="509"/>
        <end position="528"/>
    </location>
</feature>
<dbReference type="Gene3D" id="1.20.1250.20">
    <property type="entry name" value="MFS general substrate transporter like domains"/>
    <property type="match status" value="1"/>
</dbReference>
<keyword evidence="4" id="KW-0472">Membrane</keyword>
<organism evidence="6 7">
    <name type="scientific">Kwoniella heveanensis BCC8398</name>
    <dbReference type="NCBI Taxonomy" id="1296120"/>
    <lineage>
        <taxon>Eukaryota</taxon>
        <taxon>Fungi</taxon>
        <taxon>Dikarya</taxon>
        <taxon>Basidiomycota</taxon>
        <taxon>Agaricomycotina</taxon>
        <taxon>Tremellomycetes</taxon>
        <taxon>Tremellales</taxon>
        <taxon>Cryptococcaceae</taxon>
        <taxon>Kwoniella</taxon>
    </lineage>
</organism>
<comment type="subcellular location">
    <subcellularLocation>
        <location evidence="1">Membrane</location>
        <topology evidence="1">Multi-pass membrane protein</topology>
    </subcellularLocation>
</comment>
<feature type="transmembrane region" description="Helical" evidence="4">
    <location>
        <begin position="247"/>
        <end position="268"/>
    </location>
</feature>
<feature type="compositionally biased region" description="Basic and acidic residues" evidence="3">
    <location>
        <begin position="559"/>
        <end position="570"/>
    </location>
</feature>
<dbReference type="SUPFAM" id="SSF103473">
    <property type="entry name" value="MFS general substrate transporter"/>
    <property type="match status" value="1"/>
</dbReference>
<dbReference type="OrthoDB" id="6509908at2759"/>
<dbReference type="AlphaFoldDB" id="A0A1B9GZN8"/>
<feature type="transmembrane region" description="Helical" evidence="4">
    <location>
        <begin position="477"/>
        <end position="497"/>
    </location>
</feature>
<dbReference type="InterPro" id="IPR036259">
    <property type="entry name" value="MFS_trans_sf"/>
</dbReference>
<evidence type="ECO:0000313" key="7">
    <source>
        <dbReference type="Proteomes" id="UP000092666"/>
    </source>
</evidence>
<evidence type="ECO:0000256" key="1">
    <source>
        <dbReference type="ARBA" id="ARBA00004141"/>
    </source>
</evidence>
<reference evidence="7" key="2">
    <citation type="submission" date="2013-12" db="EMBL/GenBank/DDBJ databases">
        <title>Evolution of pathogenesis and genome organization in the Tremellales.</title>
        <authorList>
            <person name="Cuomo C."/>
            <person name="Litvintseva A."/>
            <person name="Heitman J."/>
            <person name="Chen Y."/>
            <person name="Sun S."/>
            <person name="Springer D."/>
            <person name="Dromer F."/>
            <person name="Young S."/>
            <person name="Zeng Q."/>
            <person name="Chapman S."/>
            <person name="Gujja S."/>
            <person name="Saif S."/>
            <person name="Birren B."/>
        </authorList>
    </citation>
    <scope>NUCLEOTIDE SEQUENCE [LARGE SCALE GENOMIC DNA]</scope>
    <source>
        <strain evidence="7">BCC8398</strain>
    </source>
</reference>
<dbReference type="PANTHER" id="PTHR11360">
    <property type="entry name" value="MONOCARBOXYLATE TRANSPORTER"/>
    <property type="match status" value="1"/>
</dbReference>
<dbReference type="EMBL" id="KI669495">
    <property type="protein sequence ID" value="OCF36491.1"/>
    <property type="molecule type" value="Genomic_DNA"/>
</dbReference>
<evidence type="ECO:0000313" key="6">
    <source>
        <dbReference type="EMBL" id="OCF36491.1"/>
    </source>
</evidence>
<sequence>MSSADAEKAGGPSTAEKADQQDGMNVPEESDSDRKDALVDVEAVAPVASESRSHSHLNVDPFPIQLHLSRSLSPSNPQHPQHYHHHLHLQHLHRPPTRSDGLDNFPPPLPSSSNELARRLTRDPDIQRQMGLGDEDVGPPPEGGREAWLCVASAFFVLFCVFGFVTVFGQLKIYYLAHQLKEYSESEVSWIATVQTFLTFGGSIVSGRYFDSHGARTLIVGGTTISVLAVVAMAFCKEYYQFILAHALFGISGSLLYSPSTAVVGHWFMKRRSTAVGIVVCGSGLAGVIYPIALKRLFDELNFRDAMLIIAGMNAVLMFPAWFFLKARLPPRSPPPLKSLLGPWKDARYMCLVLGSCIVMMNFFSPYFNAPTLASGNHLSPSISNYAIALLQVGSFFGRASSGILADTFGVWNVFITSIVGCSVTVFAFWVASPIPPAAAVVGLVSYGFASGAWITLVAASTGAISPTREFGMRLGMLWSLTSIPTLIGPVICGLLITSEGGTFKSAGIFVGATHIFGAVITILPRIIEIIASLSSSSHRSSSGPRQEKTKGQGQVQGRGRDEEISDSRA</sequence>
<feature type="transmembrane region" description="Helical" evidence="4">
    <location>
        <begin position="188"/>
        <end position="210"/>
    </location>
</feature>
<feature type="transmembrane region" description="Helical" evidence="4">
    <location>
        <begin position="346"/>
        <end position="367"/>
    </location>
</feature>
<dbReference type="CDD" id="cd17352">
    <property type="entry name" value="MFS_MCT_SLC16"/>
    <property type="match status" value="1"/>
</dbReference>
<evidence type="ECO:0000256" key="3">
    <source>
        <dbReference type="SAM" id="MobiDB-lite"/>
    </source>
</evidence>
<feature type="region of interest" description="Disordered" evidence="3">
    <location>
        <begin position="536"/>
        <end position="570"/>
    </location>
</feature>
<feature type="compositionally biased region" description="Basic residues" evidence="3">
    <location>
        <begin position="81"/>
        <end position="96"/>
    </location>
</feature>
<dbReference type="InterPro" id="IPR050327">
    <property type="entry name" value="Proton-linked_MCT"/>
</dbReference>
<reference evidence="6 7" key="1">
    <citation type="submission" date="2013-07" db="EMBL/GenBank/DDBJ databases">
        <title>The Genome Sequence of Cryptococcus heveanensis BCC8398.</title>
        <authorList>
            <consortium name="The Broad Institute Genome Sequencing Platform"/>
            <person name="Cuomo C."/>
            <person name="Litvintseva A."/>
            <person name="Chen Y."/>
            <person name="Heitman J."/>
            <person name="Sun S."/>
            <person name="Springer D."/>
            <person name="Dromer F."/>
            <person name="Young S.K."/>
            <person name="Zeng Q."/>
            <person name="Gargeya S."/>
            <person name="Fitzgerald M."/>
            <person name="Abouelleil A."/>
            <person name="Alvarado L."/>
            <person name="Berlin A.M."/>
            <person name="Chapman S.B."/>
            <person name="Dewar J."/>
            <person name="Goldberg J."/>
            <person name="Griggs A."/>
            <person name="Gujja S."/>
            <person name="Hansen M."/>
            <person name="Howarth C."/>
            <person name="Imamovic A."/>
            <person name="Larimer J."/>
            <person name="McCowan C."/>
            <person name="Murphy C."/>
            <person name="Pearson M."/>
            <person name="Priest M."/>
            <person name="Roberts A."/>
            <person name="Saif S."/>
            <person name="Shea T."/>
            <person name="Sykes S."/>
            <person name="Wortman J."/>
            <person name="Nusbaum C."/>
            <person name="Birren B."/>
        </authorList>
    </citation>
    <scope>NUCLEOTIDE SEQUENCE [LARGE SCALE GENOMIC DNA]</scope>
    <source>
        <strain evidence="6 7">BCC8398</strain>
    </source>
</reference>
<feature type="transmembrane region" description="Helical" evidence="4">
    <location>
        <begin position="275"/>
        <end position="294"/>
    </location>
</feature>
<dbReference type="GO" id="GO:0022857">
    <property type="term" value="F:transmembrane transporter activity"/>
    <property type="evidence" value="ECO:0007669"/>
    <property type="project" value="InterPro"/>
</dbReference>
<proteinExistence type="inferred from homology"/>
<feature type="transmembrane region" description="Helical" evidence="4">
    <location>
        <begin position="306"/>
        <end position="325"/>
    </location>
</feature>
<dbReference type="InterPro" id="IPR011701">
    <property type="entry name" value="MFS"/>
</dbReference>
<name>A0A1B9GZN8_9TREE</name>
<feature type="transmembrane region" description="Helical" evidence="4">
    <location>
        <begin position="147"/>
        <end position="168"/>
    </location>
</feature>
<feature type="transmembrane region" description="Helical" evidence="4">
    <location>
        <begin position="217"/>
        <end position="235"/>
    </location>
</feature>
<feature type="domain" description="Major facilitator superfamily (MFS) profile" evidence="5">
    <location>
        <begin position="149"/>
        <end position="530"/>
    </location>
</feature>
<dbReference type="Pfam" id="PF07690">
    <property type="entry name" value="MFS_1"/>
    <property type="match status" value="1"/>
</dbReference>
<evidence type="ECO:0000259" key="5">
    <source>
        <dbReference type="PROSITE" id="PS50850"/>
    </source>
</evidence>
<accession>A0A1B9GZN8</accession>
<dbReference type="GO" id="GO:0016020">
    <property type="term" value="C:membrane"/>
    <property type="evidence" value="ECO:0007669"/>
    <property type="project" value="UniProtKB-SubCell"/>
</dbReference>
<protein>
    <recommendedName>
        <fullName evidence="5">Major facilitator superfamily (MFS) profile domain-containing protein</fullName>
    </recommendedName>
</protein>
<comment type="similarity">
    <text evidence="2">Belongs to the major facilitator superfamily. Monocarboxylate porter (TC 2.A.1.13) family.</text>
</comment>
<dbReference type="InterPro" id="IPR020846">
    <property type="entry name" value="MFS_dom"/>
</dbReference>
<evidence type="ECO:0000256" key="4">
    <source>
        <dbReference type="SAM" id="Phobius"/>
    </source>
</evidence>
<feature type="region of interest" description="Disordered" evidence="3">
    <location>
        <begin position="1"/>
        <end position="42"/>
    </location>
</feature>